<keyword evidence="7 8" id="KW-0472">Membrane</keyword>
<feature type="transmembrane region" description="Helical" evidence="8">
    <location>
        <begin position="135"/>
        <end position="154"/>
    </location>
</feature>
<evidence type="ECO:0000256" key="1">
    <source>
        <dbReference type="ARBA" id="ARBA00004651"/>
    </source>
</evidence>
<feature type="transmembrane region" description="Helical" evidence="8">
    <location>
        <begin position="166"/>
        <end position="185"/>
    </location>
</feature>
<evidence type="ECO:0000256" key="3">
    <source>
        <dbReference type="ARBA" id="ARBA00022448"/>
    </source>
</evidence>
<dbReference type="InterPro" id="IPR052017">
    <property type="entry name" value="TSUP"/>
</dbReference>
<dbReference type="Pfam" id="PF01925">
    <property type="entry name" value="TauE"/>
    <property type="match status" value="1"/>
</dbReference>
<dbReference type="PANTHER" id="PTHR30269">
    <property type="entry name" value="TRANSMEMBRANE PROTEIN YFCA"/>
    <property type="match status" value="1"/>
</dbReference>
<feature type="transmembrane region" description="Helical" evidence="8">
    <location>
        <begin position="78"/>
        <end position="94"/>
    </location>
</feature>
<proteinExistence type="inferred from homology"/>
<keyword evidence="3" id="KW-0813">Transport</keyword>
<feature type="transmembrane region" description="Helical" evidence="8">
    <location>
        <begin position="36"/>
        <end position="58"/>
    </location>
</feature>
<organism evidence="9 10">
    <name type="scientific">Neorhizobium phenanthreniclasticum</name>
    <dbReference type="NCBI Taxonomy" id="3157917"/>
    <lineage>
        <taxon>Bacteria</taxon>
        <taxon>Pseudomonadati</taxon>
        <taxon>Pseudomonadota</taxon>
        <taxon>Alphaproteobacteria</taxon>
        <taxon>Hyphomicrobiales</taxon>
        <taxon>Rhizobiaceae</taxon>
        <taxon>Rhizobium/Agrobacterium group</taxon>
        <taxon>Neorhizobium</taxon>
    </lineage>
</organism>
<evidence type="ECO:0000256" key="5">
    <source>
        <dbReference type="ARBA" id="ARBA00022692"/>
    </source>
</evidence>
<evidence type="ECO:0000256" key="4">
    <source>
        <dbReference type="ARBA" id="ARBA00022475"/>
    </source>
</evidence>
<keyword evidence="6 8" id="KW-1133">Transmembrane helix</keyword>
<evidence type="ECO:0000313" key="9">
    <source>
        <dbReference type="EMBL" id="MEQ1409288.1"/>
    </source>
</evidence>
<feature type="transmembrane region" description="Helical" evidence="8">
    <location>
        <begin position="205"/>
        <end position="222"/>
    </location>
</feature>
<dbReference type="Proteomes" id="UP001496627">
    <property type="component" value="Unassembled WGS sequence"/>
</dbReference>
<gene>
    <name evidence="9" type="ORF">ABK249_30740</name>
</gene>
<evidence type="ECO:0000256" key="2">
    <source>
        <dbReference type="ARBA" id="ARBA00009142"/>
    </source>
</evidence>
<keyword evidence="5 8" id="KW-0812">Transmembrane</keyword>
<reference evidence="9 10" key="1">
    <citation type="submission" date="2024-05" db="EMBL/GenBank/DDBJ databases">
        <title>Neorhizobium sp. Rsf11, a plant growth promoting and heavy metal resistant PAH-degrader.</title>
        <authorList>
            <person name="Golubev S.N."/>
            <person name="Muratova A.Y."/>
            <person name="Markelova M.I."/>
        </authorList>
    </citation>
    <scope>NUCLEOTIDE SEQUENCE [LARGE SCALE GENOMIC DNA]</scope>
    <source>
        <strain evidence="9 10">Rsf11</strain>
    </source>
</reference>
<accession>A0ABV0MBM0</accession>
<dbReference type="PANTHER" id="PTHR30269:SF37">
    <property type="entry name" value="MEMBRANE TRANSPORTER PROTEIN"/>
    <property type="match status" value="1"/>
</dbReference>
<keyword evidence="4 8" id="KW-1003">Cell membrane</keyword>
<feature type="transmembrane region" description="Helical" evidence="8">
    <location>
        <begin position="101"/>
        <end position="119"/>
    </location>
</feature>
<evidence type="ECO:0000256" key="6">
    <source>
        <dbReference type="ARBA" id="ARBA00022989"/>
    </source>
</evidence>
<dbReference type="RefSeq" id="WP_227705960.1">
    <property type="nucleotide sequence ID" value="NZ_JBEAAL010000039.1"/>
</dbReference>
<feature type="transmembrane region" description="Helical" evidence="8">
    <location>
        <begin position="234"/>
        <end position="251"/>
    </location>
</feature>
<comment type="subcellular location">
    <subcellularLocation>
        <location evidence="1 8">Cell membrane</location>
        <topology evidence="1 8">Multi-pass membrane protein</topology>
    </subcellularLocation>
</comment>
<evidence type="ECO:0000256" key="7">
    <source>
        <dbReference type="ARBA" id="ARBA00023136"/>
    </source>
</evidence>
<dbReference type="EMBL" id="JBEAAL010000039">
    <property type="protein sequence ID" value="MEQ1409288.1"/>
    <property type="molecule type" value="Genomic_DNA"/>
</dbReference>
<name>A0ABV0MBM0_9HYPH</name>
<comment type="caution">
    <text evidence="9">The sequence shown here is derived from an EMBL/GenBank/DDBJ whole genome shotgun (WGS) entry which is preliminary data.</text>
</comment>
<feature type="transmembrane region" description="Helical" evidence="8">
    <location>
        <begin position="6"/>
        <end position="24"/>
    </location>
</feature>
<evidence type="ECO:0000313" key="10">
    <source>
        <dbReference type="Proteomes" id="UP001496627"/>
    </source>
</evidence>
<keyword evidence="10" id="KW-1185">Reference proteome</keyword>
<comment type="similarity">
    <text evidence="2 8">Belongs to the 4-toluene sulfonate uptake permease (TSUP) (TC 2.A.102) family.</text>
</comment>
<dbReference type="InterPro" id="IPR002781">
    <property type="entry name" value="TM_pro_TauE-like"/>
</dbReference>
<evidence type="ECO:0000256" key="8">
    <source>
        <dbReference type="RuleBase" id="RU363041"/>
    </source>
</evidence>
<sequence length="252" mass="26396">MPDLGVTPLFYAAAIPAVVLLGFSKGGFSGVGLLSLPLLALVMPPIRAAGIILPILLLQDALTVYAYRHSWDARNLKLLLPGSVVGVLLGYLFAAQVSDAMLSLFVGLLAGIFAARRLLSPNPSGGSPSGQNRPFGLLCGALSGFASMVANAGSPPFQIYVLPQRLNPQILAGTSAMVFAATNLMKVAPFAALGQFDPSNLVNSATLMPVAVLSNLAGIYLVRRISAERFYRAIYLILIAVSLKLICDGLLT</sequence>
<protein>
    <recommendedName>
        <fullName evidence="8">Probable membrane transporter protein</fullName>
    </recommendedName>
</protein>